<dbReference type="InterPro" id="IPR051199">
    <property type="entry name" value="LPS_LOS_Heptosyltrfase"/>
</dbReference>
<reference evidence="3 4" key="1">
    <citation type="journal article" date="2024" name="Int. J. Syst. Evol. Microbiol.">
        <title>Lacrimispora brassicae sp. nov. isolated from fermented cabbage, and proposal of Clostridium indicum Gundawar et al. 2019 and Clostridium methoxybenzovorans Mechichi et al. 1999 as heterotypic synonyms of Lacrimispora amygdalina (Parshina et al. 2003) Haas and Blanchard 2020 and Lacrimispora indolis (McClung and McCoy 1957) Haas and Blanchard 2020, respectively.</title>
        <authorList>
            <person name="Kobayashi H."/>
            <person name="Tanizawa Y."/>
            <person name="Sakamoto M."/>
            <person name="Ohkuma M."/>
            <person name="Tohno M."/>
        </authorList>
    </citation>
    <scope>NUCLEOTIDE SEQUENCE [LARGE SCALE GENOMIC DNA]</scope>
    <source>
        <strain evidence="3 4">DSM 12857</strain>
    </source>
</reference>
<evidence type="ECO:0000313" key="4">
    <source>
        <dbReference type="Proteomes" id="UP001419084"/>
    </source>
</evidence>
<evidence type="ECO:0008006" key="5">
    <source>
        <dbReference type="Google" id="ProtNLM"/>
    </source>
</evidence>
<dbReference type="SUPFAM" id="SSF53756">
    <property type="entry name" value="UDP-Glycosyltransferase/glycogen phosphorylase"/>
    <property type="match status" value="1"/>
</dbReference>
<dbReference type="CDD" id="cd03789">
    <property type="entry name" value="GT9_LPS_heptosyltransferase"/>
    <property type="match status" value="1"/>
</dbReference>
<dbReference type="PANTHER" id="PTHR30160:SF1">
    <property type="entry name" value="LIPOPOLYSACCHARIDE 1,2-N-ACETYLGLUCOSAMINETRANSFERASE-RELATED"/>
    <property type="match status" value="1"/>
</dbReference>
<keyword evidence="2" id="KW-0808">Transferase</keyword>
<evidence type="ECO:0000313" key="3">
    <source>
        <dbReference type="EMBL" id="GLB31866.1"/>
    </source>
</evidence>
<gene>
    <name evidence="3" type="ORF">LAD12857_37890</name>
</gene>
<organism evidence="3 4">
    <name type="scientific">Lacrimispora amygdalina</name>
    <dbReference type="NCBI Taxonomy" id="253257"/>
    <lineage>
        <taxon>Bacteria</taxon>
        <taxon>Bacillati</taxon>
        <taxon>Bacillota</taxon>
        <taxon>Clostridia</taxon>
        <taxon>Lachnospirales</taxon>
        <taxon>Lachnospiraceae</taxon>
        <taxon>Lacrimispora</taxon>
    </lineage>
</organism>
<keyword evidence="1" id="KW-0328">Glycosyltransferase</keyword>
<comment type="caution">
    <text evidence="3">The sequence shown here is derived from an EMBL/GenBank/DDBJ whole genome shotgun (WGS) entry which is preliminary data.</text>
</comment>
<name>A0ABQ5MAL5_9FIRM</name>
<proteinExistence type="predicted"/>
<evidence type="ECO:0000256" key="2">
    <source>
        <dbReference type="ARBA" id="ARBA00022679"/>
    </source>
</evidence>
<accession>A0ABQ5MAL5</accession>
<dbReference type="Gene3D" id="3.40.50.2000">
    <property type="entry name" value="Glycogen Phosphorylase B"/>
    <property type="match status" value="2"/>
</dbReference>
<evidence type="ECO:0000256" key="1">
    <source>
        <dbReference type="ARBA" id="ARBA00022676"/>
    </source>
</evidence>
<dbReference type="PANTHER" id="PTHR30160">
    <property type="entry name" value="TETRAACYLDISACCHARIDE 4'-KINASE-RELATED"/>
    <property type="match status" value="1"/>
</dbReference>
<keyword evidence="4" id="KW-1185">Reference proteome</keyword>
<protein>
    <recommendedName>
        <fullName evidence="5">Glycosyltransferase family 9 protein</fullName>
    </recommendedName>
</protein>
<sequence length="393" mass="44647">MKDMLKRNISILINELLFTVLKIKAKLDKQVNSNNIFIIRFAHIGDFCIWLNSAKAYRELYPEKKIIFLTYSYKNITELAEATGYFDKVISFETEGFRRIRSLKWALHFSGDKIINANPSRSLLSDLFVLAVNVNCRIAQQSDITEMSLRALRRSDRIYDRVIPCDLNEMELIKNADFIRGLGLIDFRAGMFEIPEIPCKTEVPDEKYAIIFPDADTEIKMWDYKKFAEVIKNIIDIYQYKCLLLGGGKFKHVGTNINDIVNDANCINLMGQTSLAQCIQLVRNAQIVVSNDTGGAHIAAGVRTPCVVLAVGWNRGRFFPYKLEQINAEDVIPVDLIANVKCLGCGIENINRYNPECGIQGVPRCIAENTVEDVLDKIKEVMEQKNGKSVKQD</sequence>
<dbReference type="Pfam" id="PF01075">
    <property type="entry name" value="Glyco_transf_9"/>
    <property type="match status" value="1"/>
</dbReference>
<dbReference type="RefSeq" id="WP_346065986.1">
    <property type="nucleotide sequence ID" value="NZ_BRPJ01000081.1"/>
</dbReference>
<dbReference type="EMBL" id="BRPJ01000081">
    <property type="protein sequence ID" value="GLB31866.1"/>
    <property type="molecule type" value="Genomic_DNA"/>
</dbReference>
<dbReference type="InterPro" id="IPR002201">
    <property type="entry name" value="Glyco_trans_9"/>
</dbReference>
<dbReference type="Proteomes" id="UP001419084">
    <property type="component" value="Unassembled WGS sequence"/>
</dbReference>